<reference evidence="3" key="1">
    <citation type="submission" date="2016-02" db="EMBL/GenBank/DDBJ databases">
        <title>Draft genome sequence of Microdochium bolleyi, a fungal endophyte of beachgrass.</title>
        <authorList>
            <consortium name="DOE Joint Genome Institute"/>
            <person name="David A.S."/>
            <person name="May G."/>
            <person name="Haridas S."/>
            <person name="Lim J."/>
            <person name="Wang M."/>
            <person name="Labutti K."/>
            <person name="Lipzen A."/>
            <person name="Barry K."/>
            <person name="Grigoriev I.V."/>
        </authorList>
    </citation>
    <scope>NUCLEOTIDE SEQUENCE [LARGE SCALE GENOMIC DNA]</scope>
    <source>
        <strain evidence="3">J235TASD1</strain>
    </source>
</reference>
<dbReference type="EMBL" id="KQ964251">
    <property type="protein sequence ID" value="KXJ90804.1"/>
    <property type="molecule type" value="Genomic_DNA"/>
</dbReference>
<evidence type="ECO:0000256" key="1">
    <source>
        <dbReference type="SAM" id="MobiDB-lite"/>
    </source>
</evidence>
<dbReference type="OrthoDB" id="3993201at2759"/>
<accession>A0A136J167</accession>
<organism evidence="2 3">
    <name type="scientific">Microdochium bolleyi</name>
    <dbReference type="NCBI Taxonomy" id="196109"/>
    <lineage>
        <taxon>Eukaryota</taxon>
        <taxon>Fungi</taxon>
        <taxon>Dikarya</taxon>
        <taxon>Ascomycota</taxon>
        <taxon>Pezizomycotina</taxon>
        <taxon>Sordariomycetes</taxon>
        <taxon>Xylariomycetidae</taxon>
        <taxon>Xylariales</taxon>
        <taxon>Microdochiaceae</taxon>
        <taxon>Microdochium</taxon>
    </lineage>
</organism>
<keyword evidence="3" id="KW-1185">Reference proteome</keyword>
<name>A0A136J167_9PEZI</name>
<dbReference type="AlphaFoldDB" id="A0A136J167"/>
<feature type="region of interest" description="Disordered" evidence="1">
    <location>
        <begin position="60"/>
        <end position="81"/>
    </location>
</feature>
<dbReference type="InParanoid" id="A0A136J167"/>
<protein>
    <submittedName>
        <fullName evidence="2">Uncharacterized protein</fullName>
    </submittedName>
</protein>
<sequence length="241" mass="25191">MNGPRVTVRVTQLVRSISTSPAAATPKTANSGTLITSSKAAAPLSRKYADLLRERNIEWDSAHHPRSMTTRSSNRPHPTPQTLRIMQTFSTTAPTAASTSTSPGLDHIVLPGAVAFDTGVSRDPYASVRVPLLPDSAFSSPHSPEVADGPLPTPEISIVAANPELVQSVSALTEVEGMNVDGIELKFIHDGAASSAISYSSPSTADEPESGGGMLRDIWKGLVDDFSHDTAAKAAGGKLSP</sequence>
<proteinExistence type="predicted"/>
<evidence type="ECO:0000313" key="3">
    <source>
        <dbReference type="Proteomes" id="UP000070501"/>
    </source>
</evidence>
<gene>
    <name evidence="2" type="ORF">Micbo1qcDRAFT_195680</name>
</gene>
<feature type="compositionally biased region" description="Polar residues" evidence="1">
    <location>
        <begin position="67"/>
        <end position="81"/>
    </location>
</feature>
<dbReference type="Proteomes" id="UP000070501">
    <property type="component" value="Unassembled WGS sequence"/>
</dbReference>
<evidence type="ECO:0000313" key="2">
    <source>
        <dbReference type="EMBL" id="KXJ90804.1"/>
    </source>
</evidence>